<name>T1FQ75_HELRO</name>
<comment type="similarity">
    <text evidence="1">Belongs to the DRC1 family.</text>
</comment>
<evidence type="ECO:0000256" key="3">
    <source>
        <dbReference type="SAM" id="Coils"/>
    </source>
</evidence>
<organism evidence="7 8">
    <name type="scientific">Helobdella robusta</name>
    <name type="common">Californian leech</name>
    <dbReference type="NCBI Taxonomy" id="6412"/>
    <lineage>
        <taxon>Eukaryota</taxon>
        <taxon>Metazoa</taxon>
        <taxon>Spiralia</taxon>
        <taxon>Lophotrochozoa</taxon>
        <taxon>Annelida</taxon>
        <taxon>Clitellata</taxon>
        <taxon>Hirudinea</taxon>
        <taxon>Rhynchobdellida</taxon>
        <taxon>Glossiphoniidae</taxon>
        <taxon>Helobdella</taxon>
    </lineage>
</organism>
<reference evidence="6 8" key="2">
    <citation type="journal article" date="2013" name="Nature">
        <title>Insights into bilaterian evolution from three spiralian genomes.</title>
        <authorList>
            <person name="Simakov O."/>
            <person name="Marletaz F."/>
            <person name="Cho S.J."/>
            <person name="Edsinger-Gonzales E."/>
            <person name="Havlak P."/>
            <person name="Hellsten U."/>
            <person name="Kuo D.H."/>
            <person name="Larsson T."/>
            <person name="Lv J."/>
            <person name="Arendt D."/>
            <person name="Savage R."/>
            <person name="Osoegawa K."/>
            <person name="de Jong P."/>
            <person name="Grimwood J."/>
            <person name="Chapman J.A."/>
            <person name="Shapiro H."/>
            <person name="Aerts A."/>
            <person name="Otillar R.P."/>
            <person name="Terry A.Y."/>
            <person name="Boore J.L."/>
            <person name="Grigoriev I.V."/>
            <person name="Lindberg D.R."/>
            <person name="Seaver E.C."/>
            <person name="Weisblat D.A."/>
            <person name="Putnam N.H."/>
            <person name="Rokhsar D.S."/>
        </authorList>
    </citation>
    <scope>NUCLEOTIDE SEQUENCE</scope>
</reference>
<dbReference type="InterPro" id="IPR039750">
    <property type="entry name" value="DRC1/DRC2"/>
</dbReference>
<dbReference type="PANTHER" id="PTHR21625:SF1">
    <property type="entry name" value="DYNEIN REGULATORY COMPLEX PROTEIN 1"/>
    <property type="match status" value="1"/>
</dbReference>
<dbReference type="EnsemblMetazoa" id="HelroT188640">
    <property type="protein sequence ID" value="HelroP188640"/>
    <property type="gene ID" value="HelroG188640"/>
</dbReference>
<dbReference type="Pfam" id="PF14775">
    <property type="entry name" value="NYD-SP28_assoc"/>
    <property type="match status" value="1"/>
</dbReference>
<dbReference type="Pfam" id="PF14772">
    <property type="entry name" value="NYD-SP28"/>
    <property type="match status" value="1"/>
</dbReference>
<dbReference type="PANTHER" id="PTHR21625">
    <property type="entry name" value="NYD-SP28 PROTEIN"/>
    <property type="match status" value="1"/>
</dbReference>
<feature type="coiled-coil region" evidence="3">
    <location>
        <begin position="136"/>
        <end position="178"/>
    </location>
</feature>
<dbReference type="EMBL" id="AMQM01000833">
    <property type="status" value="NOT_ANNOTATED_CDS"/>
    <property type="molecule type" value="Genomic_DNA"/>
</dbReference>
<dbReference type="InterPro" id="IPR039505">
    <property type="entry name" value="DRC1/2_N"/>
</dbReference>
<gene>
    <name evidence="7" type="primary">20210972</name>
    <name evidence="6" type="ORF">HELRODRAFT_188640</name>
</gene>
<reference evidence="8" key="1">
    <citation type="submission" date="2012-12" db="EMBL/GenBank/DDBJ databases">
        <authorList>
            <person name="Hellsten U."/>
            <person name="Grimwood J."/>
            <person name="Chapman J.A."/>
            <person name="Shapiro H."/>
            <person name="Aerts A."/>
            <person name="Otillar R.P."/>
            <person name="Terry A.Y."/>
            <person name="Boore J.L."/>
            <person name="Simakov O."/>
            <person name="Marletaz F."/>
            <person name="Cho S.-J."/>
            <person name="Edsinger-Gonzales E."/>
            <person name="Havlak P."/>
            <person name="Kuo D.-H."/>
            <person name="Larsson T."/>
            <person name="Lv J."/>
            <person name="Arendt D."/>
            <person name="Savage R."/>
            <person name="Osoegawa K."/>
            <person name="de Jong P."/>
            <person name="Lindberg D.R."/>
            <person name="Seaver E.C."/>
            <person name="Weisblat D.A."/>
            <person name="Putnam N.H."/>
            <person name="Grigoriev I.V."/>
            <person name="Rokhsar D.S."/>
        </authorList>
    </citation>
    <scope>NUCLEOTIDE SEQUENCE</scope>
</reference>
<dbReference type="InterPro" id="IPR029440">
    <property type="entry name" value="DRC1_C"/>
</dbReference>
<evidence type="ECO:0000256" key="1">
    <source>
        <dbReference type="ARBA" id="ARBA00009688"/>
    </source>
</evidence>
<dbReference type="GeneID" id="20210972"/>
<evidence type="ECO:0000259" key="4">
    <source>
        <dbReference type="Pfam" id="PF14772"/>
    </source>
</evidence>
<feature type="domain" description="Dynein regulatory complex protein 1 C-terminal" evidence="5">
    <location>
        <begin position="747"/>
        <end position="782"/>
    </location>
</feature>
<proteinExistence type="inferred from homology"/>
<feature type="domain" description="Dynein regulatory complex protein 1/2 N-terminal" evidence="4">
    <location>
        <begin position="123"/>
        <end position="168"/>
    </location>
</feature>
<feature type="coiled-coil region" evidence="3">
    <location>
        <begin position="249"/>
        <end position="283"/>
    </location>
</feature>
<keyword evidence="8" id="KW-1185">Reference proteome</keyword>
<dbReference type="OrthoDB" id="10260459at2759"/>
<dbReference type="HOGENOM" id="CLU_012489_0_0_1"/>
<keyword evidence="2 3" id="KW-0175">Coiled coil</keyword>
<accession>T1FQ75</accession>
<dbReference type="AlphaFoldDB" id="T1FQ75"/>
<evidence type="ECO:0000313" key="6">
    <source>
        <dbReference type="EMBL" id="ESO02263.1"/>
    </source>
</evidence>
<dbReference type="OMA" id="WISNEMA"/>
<dbReference type="KEGG" id="hro:HELRODRAFT_188640"/>
<dbReference type="FunCoup" id="T1FQ75">
    <property type="interactions" value="21"/>
</dbReference>
<dbReference type="Proteomes" id="UP000015101">
    <property type="component" value="Unassembled WGS sequence"/>
</dbReference>
<evidence type="ECO:0000313" key="8">
    <source>
        <dbReference type="Proteomes" id="UP000015101"/>
    </source>
</evidence>
<dbReference type="GO" id="GO:0005858">
    <property type="term" value="C:axonemal dynein complex"/>
    <property type="evidence" value="ECO:0007669"/>
    <property type="project" value="InterPro"/>
</dbReference>
<evidence type="ECO:0000256" key="2">
    <source>
        <dbReference type="ARBA" id="ARBA00023054"/>
    </source>
</evidence>
<sequence>MPSDELVRSEPSVDSEVREERILARRLRIENRREKTLRLSIRDQADEIVVEKLKDETQKPKQMTTGFKNPTKLKNESLDVVSNIKTAADSKEIKRRIKVIEENNSRKEKVKNEKEISFDKHEEMLLLQKEACDAMLEEKTKLINEFKEELKDKDKQYVEELKNQAADVDMLMSRMTEQINILSKAYKTELKHIEAAFIRERMQLLSDMDEEWENLLKERKQKEEDFSKNRDNQAEVFESMLNAQRVQDSEEYNQIKIKLEKDIQMMQQELQEMQATYQLNQDKLEYNFQVLRKRDEENIITKSIQKKKITRLHDIYMFHSKKNKKQEEQFVYENQQLTLDYDLLVEKYKNFLNKAKLTIDSNKGKFGKLWLMNEEECKKYASRILKIDEILHEQQLGIKWTLPDMFVFISFMKNVGPISVSKSNSDPDATRDDLSLRKANLVSKACGFDIENINLESSRIVLSDRQEDGEMIKNLPKEQFCEDYFYEPLKVVDGCLDKVPKHLIKHIFKLICNETGFLIEEKVWSLLSSLEVNEQTLMKLDSVLNVMQIENEEDVRVLSLYFLKNGTKNKIIAKEKAQDEKEVNLSESFESRNKLHEAFITPYPSQHNLAATNNENNLTGDPDDPLHTILPEYSDILIHPNDVLLALKAFVGEHNKATSKRDTTFKSNFHKNLQFDDVFDAESPSSSQNKIENAISPLPKPKINDLLLKHDLKRYFDETEIAVENRDDSMDKDYWLKYGSLDTGFKKTWDALAVHFENYYQLLEDRAKLIEQHRELVKQNIEIFIELLTRCAFVCLRLPLNE</sequence>
<dbReference type="GO" id="GO:0003352">
    <property type="term" value="P:regulation of cilium movement"/>
    <property type="evidence" value="ECO:0000318"/>
    <property type="project" value="GO_Central"/>
</dbReference>
<dbReference type="CTD" id="20210972"/>
<dbReference type="STRING" id="6412.T1FQ75"/>
<reference evidence="7" key="3">
    <citation type="submission" date="2015-06" db="UniProtKB">
        <authorList>
            <consortium name="EnsemblMetazoa"/>
        </authorList>
    </citation>
    <scope>IDENTIFICATION</scope>
</reference>
<dbReference type="GO" id="GO:0005930">
    <property type="term" value="C:axoneme"/>
    <property type="evidence" value="ECO:0000318"/>
    <property type="project" value="GO_Central"/>
</dbReference>
<evidence type="ECO:0000313" key="7">
    <source>
        <dbReference type="EnsemblMetazoa" id="HelroP188640"/>
    </source>
</evidence>
<dbReference type="GO" id="GO:0070286">
    <property type="term" value="P:axonemal dynein complex assembly"/>
    <property type="evidence" value="ECO:0000318"/>
    <property type="project" value="GO_Central"/>
</dbReference>
<protein>
    <recommendedName>
        <fullName evidence="9">Dynein regulatory complex protein 1 C-terminal domain-containing protein</fullName>
    </recommendedName>
</protein>
<evidence type="ECO:0008006" key="9">
    <source>
        <dbReference type="Google" id="ProtNLM"/>
    </source>
</evidence>
<dbReference type="GO" id="GO:0060285">
    <property type="term" value="P:cilium-dependent cell motility"/>
    <property type="evidence" value="ECO:0000318"/>
    <property type="project" value="GO_Central"/>
</dbReference>
<dbReference type="EMBL" id="KB096742">
    <property type="protein sequence ID" value="ESO02263.1"/>
    <property type="molecule type" value="Genomic_DNA"/>
</dbReference>
<dbReference type="RefSeq" id="XP_009019671.1">
    <property type="nucleotide sequence ID" value="XM_009021423.1"/>
</dbReference>
<dbReference type="eggNOG" id="ENOG502QQ2B">
    <property type="taxonomic scope" value="Eukaryota"/>
</dbReference>
<dbReference type="InParanoid" id="T1FQ75"/>
<evidence type="ECO:0000259" key="5">
    <source>
        <dbReference type="Pfam" id="PF14775"/>
    </source>
</evidence>